<dbReference type="PRINTS" id="PR00364">
    <property type="entry name" value="DISEASERSIST"/>
</dbReference>
<dbReference type="InterPro" id="IPR027417">
    <property type="entry name" value="P-loop_NTPase"/>
</dbReference>
<dbReference type="EMBL" id="KI632161">
    <property type="protein sequence ID" value="EYU23594.1"/>
    <property type="molecule type" value="Genomic_DNA"/>
</dbReference>
<evidence type="ECO:0000313" key="9">
    <source>
        <dbReference type="EMBL" id="EYU23594.1"/>
    </source>
</evidence>
<dbReference type="Pfam" id="PF00931">
    <property type="entry name" value="NB-ARC"/>
    <property type="match status" value="1"/>
</dbReference>
<dbReference type="FunFam" id="1.10.10.10:FF:000322">
    <property type="entry name" value="Probable disease resistance protein At1g63360"/>
    <property type="match status" value="1"/>
</dbReference>
<keyword evidence="2" id="KW-0433">Leucine-rich repeat</keyword>
<keyword evidence="7" id="KW-1133">Transmembrane helix</keyword>
<dbReference type="InterPro" id="IPR058922">
    <property type="entry name" value="WHD_DRP"/>
</dbReference>
<dbReference type="InterPro" id="IPR050905">
    <property type="entry name" value="Plant_NBS-LRR"/>
</dbReference>
<dbReference type="eggNOG" id="KOG4658">
    <property type="taxonomic scope" value="Eukaryota"/>
</dbReference>
<keyword evidence="7" id="KW-0812">Transmembrane</keyword>
<dbReference type="PANTHER" id="PTHR33463">
    <property type="entry name" value="NB-ARC DOMAIN-CONTAINING PROTEIN-RELATED"/>
    <property type="match status" value="1"/>
</dbReference>
<organism evidence="9 10">
    <name type="scientific">Erythranthe guttata</name>
    <name type="common">Yellow monkey flower</name>
    <name type="synonym">Mimulus guttatus</name>
    <dbReference type="NCBI Taxonomy" id="4155"/>
    <lineage>
        <taxon>Eukaryota</taxon>
        <taxon>Viridiplantae</taxon>
        <taxon>Streptophyta</taxon>
        <taxon>Embryophyta</taxon>
        <taxon>Tracheophyta</taxon>
        <taxon>Spermatophyta</taxon>
        <taxon>Magnoliopsida</taxon>
        <taxon>eudicotyledons</taxon>
        <taxon>Gunneridae</taxon>
        <taxon>Pentapetalae</taxon>
        <taxon>asterids</taxon>
        <taxon>lamiids</taxon>
        <taxon>Lamiales</taxon>
        <taxon>Phrymaceae</taxon>
        <taxon>Erythranthe</taxon>
    </lineage>
</organism>
<reference evidence="9 10" key="1">
    <citation type="journal article" date="2013" name="Proc. Natl. Acad. Sci. U.S.A.">
        <title>Fine-scale variation in meiotic recombination in Mimulus inferred from population shotgun sequencing.</title>
        <authorList>
            <person name="Hellsten U."/>
            <person name="Wright K.M."/>
            <person name="Jenkins J."/>
            <person name="Shu S."/>
            <person name="Yuan Y."/>
            <person name="Wessler S.R."/>
            <person name="Schmutz J."/>
            <person name="Willis J.H."/>
            <person name="Rokhsar D.S."/>
        </authorList>
    </citation>
    <scope>NUCLEOTIDE SEQUENCE [LARGE SCALE GENOMIC DNA]</scope>
    <source>
        <strain evidence="10">cv. DUN x IM62</strain>
    </source>
</reference>
<evidence type="ECO:0000256" key="2">
    <source>
        <dbReference type="ARBA" id="ARBA00022614"/>
    </source>
</evidence>
<evidence type="ECO:0000256" key="5">
    <source>
        <dbReference type="ARBA" id="ARBA00022821"/>
    </source>
</evidence>
<dbReference type="GO" id="GO:0043531">
    <property type="term" value="F:ADP binding"/>
    <property type="evidence" value="ECO:0007669"/>
    <property type="project" value="InterPro"/>
</dbReference>
<evidence type="ECO:0000259" key="8">
    <source>
        <dbReference type="SMART" id="SM00382"/>
    </source>
</evidence>
<evidence type="ECO:0000256" key="1">
    <source>
        <dbReference type="ARBA" id="ARBA00008894"/>
    </source>
</evidence>
<dbReference type="InterPro" id="IPR002182">
    <property type="entry name" value="NB-ARC"/>
</dbReference>
<dbReference type="GO" id="GO:0005524">
    <property type="term" value="F:ATP binding"/>
    <property type="evidence" value="ECO:0007669"/>
    <property type="project" value="UniProtKB-KW"/>
</dbReference>
<evidence type="ECO:0000256" key="3">
    <source>
        <dbReference type="ARBA" id="ARBA00022737"/>
    </source>
</evidence>
<evidence type="ECO:0000256" key="7">
    <source>
        <dbReference type="SAM" id="Phobius"/>
    </source>
</evidence>
<keyword evidence="7" id="KW-0472">Membrane</keyword>
<dbReference type="Gene3D" id="3.40.50.300">
    <property type="entry name" value="P-loop containing nucleotide triphosphate hydrolases"/>
    <property type="match status" value="1"/>
</dbReference>
<dbReference type="STRING" id="4155.A0A022Q7J7"/>
<evidence type="ECO:0000256" key="6">
    <source>
        <dbReference type="ARBA" id="ARBA00022840"/>
    </source>
</evidence>
<dbReference type="GO" id="GO:0006952">
    <property type="term" value="P:defense response"/>
    <property type="evidence" value="ECO:0007669"/>
    <property type="project" value="UniProtKB-KW"/>
</dbReference>
<keyword evidence="6" id="KW-0067">ATP-binding</keyword>
<dbReference type="SUPFAM" id="SSF52540">
    <property type="entry name" value="P-loop containing nucleoside triphosphate hydrolases"/>
    <property type="match status" value="1"/>
</dbReference>
<dbReference type="Pfam" id="PF23559">
    <property type="entry name" value="WHD_DRP"/>
    <property type="match status" value="1"/>
</dbReference>
<keyword evidence="3" id="KW-0677">Repeat</keyword>
<dbReference type="InterPro" id="IPR036388">
    <property type="entry name" value="WH-like_DNA-bd_sf"/>
</dbReference>
<accession>A0A022Q7J7</accession>
<dbReference type="PANTHER" id="PTHR33463:SF187">
    <property type="entry name" value="AND NB-ARC DOMAIN DISEASE RESISTANCE PROTEIN, PUTATIVE-RELATED"/>
    <property type="match status" value="1"/>
</dbReference>
<dbReference type="InterPro" id="IPR003593">
    <property type="entry name" value="AAA+_ATPase"/>
</dbReference>
<keyword evidence="4" id="KW-0547">Nucleotide-binding</keyword>
<dbReference type="AlphaFoldDB" id="A0A022Q7J7"/>
<dbReference type="InterPro" id="IPR042197">
    <property type="entry name" value="Apaf_helical"/>
</dbReference>
<sequence length="502" mass="56666">MDLIDLMASDFEDHIKNAELLGKKKRKREVANWLAGVELIRSELRELHSEVQTQGFAQIFLGGDRAKKLNERLDTHVQQCIHFGELVLDVYQTKEAPFAETKLVGHTYGDILSKILKLLVEDRVASVGIYGMGGVGKTALMKHIHNRLLERSGQECVIWVTVSRKFSIRTLQNEFDEDKRVARLKLALSQKTTNIVLILDDVWEFISMEKIGDLSRLLGCRVVITTRSMKICHEMDCQQVIGVKPLDMDEACELFTQVLGRKTKLDPKVEEIANSMVKLCDGLPLGVIALAKSMRGENAIHAWRNALAKLEKCVIMGLDEILGDEVFKVLGYSFDALDPKRQMRGTSNGHTPLQRCFLYCSLYPKGHRIEREELVRKFISEDLVDKTKCTTEQIDEAHSILDKLVNVCLLEETDGEDCVKMHNLVRGMTLKITQGENAGNPAFKEIPEFPSPICPKLSSTLLRNGNPLKFIQDASFPLMRFLVYALIFCTILGHVGTLQKDA</sequence>
<comment type="similarity">
    <text evidence="1">Belongs to the disease resistance NB-LRR family.</text>
</comment>
<dbReference type="SMART" id="SM00382">
    <property type="entry name" value="AAA"/>
    <property type="match status" value="1"/>
</dbReference>
<evidence type="ECO:0000256" key="4">
    <source>
        <dbReference type="ARBA" id="ARBA00022741"/>
    </source>
</evidence>
<dbReference type="Gene3D" id="1.10.8.430">
    <property type="entry name" value="Helical domain of apoptotic protease-activating factors"/>
    <property type="match status" value="1"/>
</dbReference>
<evidence type="ECO:0000313" key="10">
    <source>
        <dbReference type="Proteomes" id="UP000030748"/>
    </source>
</evidence>
<keyword evidence="10" id="KW-1185">Reference proteome</keyword>
<feature type="domain" description="AAA+ ATPase" evidence="8">
    <location>
        <begin position="123"/>
        <end position="246"/>
    </location>
</feature>
<gene>
    <name evidence="9" type="ORF">MIMGU_mgv1a021731mg</name>
</gene>
<dbReference type="Gene3D" id="1.10.10.10">
    <property type="entry name" value="Winged helix-like DNA-binding domain superfamily/Winged helix DNA-binding domain"/>
    <property type="match status" value="1"/>
</dbReference>
<keyword evidence="5" id="KW-0611">Plant defense</keyword>
<dbReference type="Proteomes" id="UP000030748">
    <property type="component" value="Unassembled WGS sequence"/>
</dbReference>
<name>A0A022Q7J7_ERYGU</name>
<feature type="transmembrane region" description="Helical" evidence="7">
    <location>
        <begin position="478"/>
        <end position="498"/>
    </location>
</feature>
<protein>
    <recommendedName>
        <fullName evidence="8">AAA+ ATPase domain-containing protein</fullName>
    </recommendedName>
</protein>
<proteinExistence type="inferred from homology"/>